<keyword evidence="2" id="KW-0233">DNA recombination</keyword>
<dbReference type="InterPro" id="IPR011010">
    <property type="entry name" value="DNA_brk_join_enz"/>
</dbReference>
<dbReference type="GO" id="GO:0015074">
    <property type="term" value="P:DNA integration"/>
    <property type="evidence" value="ECO:0007669"/>
    <property type="project" value="InterPro"/>
</dbReference>
<feature type="non-terminal residue" evidence="4">
    <location>
        <position position="1"/>
    </location>
</feature>
<evidence type="ECO:0000313" key="4">
    <source>
        <dbReference type="EMBL" id="GAI75582.1"/>
    </source>
</evidence>
<name>X1R4C2_9ZZZZ</name>
<keyword evidence="1" id="KW-0238">DNA-binding</keyword>
<feature type="domain" description="Tyr recombinase" evidence="3">
    <location>
        <begin position="1"/>
        <end position="115"/>
    </location>
</feature>
<dbReference type="EMBL" id="BARW01011695">
    <property type="protein sequence ID" value="GAI75582.1"/>
    <property type="molecule type" value="Genomic_DNA"/>
</dbReference>
<protein>
    <recommendedName>
        <fullName evidence="3">Tyr recombinase domain-containing protein</fullName>
    </recommendedName>
</protein>
<dbReference type="InterPro" id="IPR013762">
    <property type="entry name" value="Integrase-like_cat_sf"/>
</dbReference>
<dbReference type="InterPro" id="IPR050090">
    <property type="entry name" value="Tyrosine_recombinase_XerCD"/>
</dbReference>
<gene>
    <name evidence="4" type="ORF">S12H4_22429</name>
</gene>
<accession>X1R4C2</accession>
<reference evidence="4" key="1">
    <citation type="journal article" date="2014" name="Front. Microbiol.">
        <title>High frequency of phylogenetically diverse reductive dehalogenase-homologous genes in deep subseafloor sedimentary metagenomes.</title>
        <authorList>
            <person name="Kawai M."/>
            <person name="Futagami T."/>
            <person name="Toyoda A."/>
            <person name="Takaki Y."/>
            <person name="Nishi S."/>
            <person name="Hori S."/>
            <person name="Arai W."/>
            <person name="Tsubouchi T."/>
            <person name="Morono Y."/>
            <person name="Uchiyama I."/>
            <person name="Ito T."/>
            <person name="Fujiyama A."/>
            <person name="Inagaki F."/>
            <person name="Takami H."/>
        </authorList>
    </citation>
    <scope>NUCLEOTIDE SEQUENCE</scope>
    <source>
        <strain evidence="4">Expedition CK06-06</strain>
    </source>
</reference>
<dbReference type="PROSITE" id="PS51898">
    <property type="entry name" value="TYR_RECOMBINASE"/>
    <property type="match status" value="1"/>
</dbReference>
<dbReference type="SUPFAM" id="SSF56349">
    <property type="entry name" value="DNA breaking-rejoining enzymes"/>
    <property type="match status" value="1"/>
</dbReference>
<proteinExistence type="predicted"/>
<organism evidence="4">
    <name type="scientific">marine sediment metagenome</name>
    <dbReference type="NCBI Taxonomy" id="412755"/>
    <lineage>
        <taxon>unclassified sequences</taxon>
        <taxon>metagenomes</taxon>
        <taxon>ecological metagenomes</taxon>
    </lineage>
</organism>
<dbReference type="InterPro" id="IPR002104">
    <property type="entry name" value="Integrase_catalytic"/>
</dbReference>
<dbReference type="AlphaFoldDB" id="X1R4C2"/>
<dbReference type="PANTHER" id="PTHR30349">
    <property type="entry name" value="PHAGE INTEGRASE-RELATED"/>
    <property type="match status" value="1"/>
</dbReference>
<evidence type="ECO:0000256" key="2">
    <source>
        <dbReference type="ARBA" id="ARBA00023172"/>
    </source>
</evidence>
<dbReference type="GO" id="GO:0006310">
    <property type="term" value="P:DNA recombination"/>
    <property type="evidence" value="ECO:0007669"/>
    <property type="project" value="UniProtKB-KW"/>
</dbReference>
<dbReference type="Pfam" id="PF00589">
    <property type="entry name" value="Phage_integrase"/>
    <property type="match status" value="1"/>
</dbReference>
<dbReference type="PANTHER" id="PTHR30349:SF41">
    <property type="entry name" value="INTEGRASE_RECOMBINASE PROTEIN MJ0367-RELATED"/>
    <property type="match status" value="1"/>
</dbReference>
<evidence type="ECO:0000256" key="1">
    <source>
        <dbReference type="ARBA" id="ARBA00023125"/>
    </source>
</evidence>
<dbReference type="Gene3D" id="1.10.443.10">
    <property type="entry name" value="Intergrase catalytic core"/>
    <property type="match status" value="1"/>
</dbReference>
<sequence length="129" mass="14840">KERTVPVSSRLSDAISKMFMAYWSAHYKNGQHRAFPSNVPDKPLTRRQVHRIISYAAISALGRSVHPHILRHTFASKLMRVTDMRTVQELLGHKHLSSTEIYTHPNEQDKHKAIENMDRIEGSTYPASH</sequence>
<evidence type="ECO:0000259" key="3">
    <source>
        <dbReference type="PROSITE" id="PS51898"/>
    </source>
</evidence>
<dbReference type="GO" id="GO:0003677">
    <property type="term" value="F:DNA binding"/>
    <property type="evidence" value="ECO:0007669"/>
    <property type="project" value="UniProtKB-KW"/>
</dbReference>
<comment type="caution">
    <text evidence="4">The sequence shown here is derived from an EMBL/GenBank/DDBJ whole genome shotgun (WGS) entry which is preliminary data.</text>
</comment>